<dbReference type="EMBL" id="FWFR01000005">
    <property type="protein sequence ID" value="SLN76515.1"/>
    <property type="molecule type" value="Genomic_DNA"/>
</dbReference>
<dbReference type="InParanoid" id="A0A1Y5TYA1"/>
<feature type="domain" description="AMP-dependent synthetase/ligase" evidence="3">
    <location>
        <begin position="47"/>
        <end position="402"/>
    </location>
</feature>
<dbReference type="InterPro" id="IPR045851">
    <property type="entry name" value="AMP-bd_C_sf"/>
</dbReference>
<evidence type="ECO:0000256" key="2">
    <source>
        <dbReference type="ARBA" id="ARBA00022598"/>
    </source>
</evidence>
<dbReference type="Proteomes" id="UP000193200">
    <property type="component" value="Unassembled WGS sequence"/>
</dbReference>
<dbReference type="GO" id="GO:0004467">
    <property type="term" value="F:long-chain fatty acid-CoA ligase activity"/>
    <property type="evidence" value="ECO:0007669"/>
    <property type="project" value="UniProtKB-EC"/>
</dbReference>
<dbReference type="AlphaFoldDB" id="A0A1Y5TYA1"/>
<sequence>MTKLQDRYWPARGLGGTLRSERHYNGREMRCYSDRPETIGAMFDSLVARYPDRPAIVEGESISYRELADRVARLAAGLSGAGVTAGDRVVLFLGNRWQFLATLLACCRLGALTVPIGTRQQAAELEFLINDCAATLLIFEAELATSLPDRSAVPTVIGLYATGGMVEGALSFDDLMNGNTAPAPAQLGEEDIAVILYTSGTTGQPKGATLTHLGIIHSSITFARCFGLSETDRALVAVPLSHVTGLVGVALTTMAAGGCVVLMRAAYKTPAFLALMSQERISYTIVVPTIYTLCAMNPEIDRYDLSAWRIGCFGGAPMPVATIEALIRKLPHLELTNAYGATETTSPTTIMPIETWRDHRDSVGQVVPCGNVKVMDENNREVSPGTAGELWIAGPMVVPGYWRRPDANNREFVDGYWRSGDIGSIDAQGFVRVYDRRKDMINRGGFKIFSAEVENVLNGLDGVVECAIIGRPDPVLGERVHAVVVITDQSTLTVANIQRYCAEQLADYKQPESVTITREALPKNANGKIQKALLRAALTT</sequence>
<dbReference type="Gene3D" id="3.40.50.12780">
    <property type="entry name" value="N-terminal domain of ligase-like"/>
    <property type="match status" value="1"/>
</dbReference>
<dbReference type="Gene3D" id="3.30.300.30">
    <property type="match status" value="1"/>
</dbReference>
<dbReference type="SUPFAM" id="SSF56801">
    <property type="entry name" value="Acetyl-CoA synthetase-like"/>
    <property type="match status" value="1"/>
</dbReference>
<proteinExistence type="inferred from homology"/>
<reference evidence="5 6" key="1">
    <citation type="submission" date="2017-03" db="EMBL/GenBank/DDBJ databases">
        <authorList>
            <person name="Afonso C.L."/>
            <person name="Miller P.J."/>
            <person name="Scott M.A."/>
            <person name="Spackman E."/>
            <person name="Goraichik I."/>
            <person name="Dimitrov K.M."/>
            <person name="Suarez D.L."/>
            <person name="Swayne D.E."/>
        </authorList>
    </citation>
    <scope>NUCLEOTIDE SEQUENCE [LARGE SCALE GENOMIC DNA]</scope>
    <source>
        <strain evidence="5 6">CECT 7691</strain>
    </source>
</reference>
<dbReference type="EC" id="6.2.1.3" evidence="5"/>
<organism evidence="5 6">
    <name type="scientific">Oceanibacterium hippocampi</name>
    <dbReference type="NCBI Taxonomy" id="745714"/>
    <lineage>
        <taxon>Bacteria</taxon>
        <taxon>Pseudomonadati</taxon>
        <taxon>Pseudomonadota</taxon>
        <taxon>Alphaproteobacteria</taxon>
        <taxon>Sneathiellales</taxon>
        <taxon>Sneathiellaceae</taxon>
        <taxon>Oceanibacterium</taxon>
    </lineage>
</organism>
<evidence type="ECO:0000313" key="6">
    <source>
        <dbReference type="Proteomes" id="UP000193200"/>
    </source>
</evidence>
<dbReference type="InterPro" id="IPR000873">
    <property type="entry name" value="AMP-dep_synth/lig_dom"/>
</dbReference>
<comment type="similarity">
    <text evidence="1">Belongs to the ATP-dependent AMP-binding enzyme family.</text>
</comment>
<gene>
    <name evidence="5" type="primary">fadD_5</name>
    <name evidence="5" type="ORF">OCH7691_04122</name>
</gene>
<dbReference type="Pfam" id="PF13193">
    <property type="entry name" value="AMP-binding_C"/>
    <property type="match status" value="1"/>
</dbReference>
<keyword evidence="2 5" id="KW-0436">Ligase</keyword>
<dbReference type="PANTHER" id="PTHR43201:SF5">
    <property type="entry name" value="MEDIUM-CHAIN ACYL-COA LIGASE ACSF2, MITOCHONDRIAL"/>
    <property type="match status" value="1"/>
</dbReference>
<accession>A0A1Y5TYA1</accession>
<evidence type="ECO:0000259" key="4">
    <source>
        <dbReference type="Pfam" id="PF13193"/>
    </source>
</evidence>
<protein>
    <submittedName>
        <fullName evidence="5">Long-chain-fatty-acid--CoA ligase</fullName>
        <ecNumber evidence="5">6.2.1.3</ecNumber>
    </submittedName>
</protein>
<dbReference type="PANTHER" id="PTHR43201">
    <property type="entry name" value="ACYL-COA SYNTHETASE"/>
    <property type="match status" value="1"/>
</dbReference>
<dbReference type="InterPro" id="IPR025110">
    <property type="entry name" value="AMP-bd_C"/>
</dbReference>
<keyword evidence="6" id="KW-1185">Reference proteome</keyword>
<dbReference type="InterPro" id="IPR042099">
    <property type="entry name" value="ANL_N_sf"/>
</dbReference>
<dbReference type="Pfam" id="PF00501">
    <property type="entry name" value="AMP-binding"/>
    <property type="match status" value="1"/>
</dbReference>
<evidence type="ECO:0000313" key="5">
    <source>
        <dbReference type="EMBL" id="SLN76515.1"/>
    </source>
</evidence>
<dbReference type="PROSITE" id="PS00455">
    <property type="entry name" value="AMP_BINDING"/>
    <property type="match status" value="1"/>
</dbReference>
<evidence type="ECO:0000256" key="1">
    <source>
        <dbReference type="ARBA" id="ARBA00006432"/>
    </source>
</evidence>
<name>A0A1Y5TYA1_9PROT</name>
<dbReference type="InterPro" id="IPR020845">
    <property type="entry name" value="AMP-binding_CS"/>
</dbReference>
<evidence type="ECO:0000259" key="3">
    <source>
        <dbReference type="Pfam" id="PF00501"/>
    </source>
</evidence>
<dbReference type="RefSeq" id="WP_217808174.1">
    <property type="nucleotide sequence ID" value="NZ_FWFR01000005.1"/>
</dbReference>
<dbReference type="GO" id="GO:0031956">
    <property type="term" value="F:medium-chain fatty acid-CoA ligase activity"/>
    <property type="evidence" value="ECO:0007669"/>
    <property type="project" value="TreeGrafter"/>
</dbReference>
<feature type="domain" description="AMP-binding enzyme C-terminal" evidence="4">
    <location>
        <begin position="452"/>
        <end position="528"/>
    </location>
</feature>